<keyword evidence="2" id="KW-1185">Reference proteome</keyword>
<organism evidence="1 2">
    <name type="scientific">Staurois parvus</name>
    <dbReference type="NCBI Taxonomy" id="386267"/>
    <lineage>
        <taxon>Eukaryota</taxon>
        <taxon>Metazoa</taxon>
        <taxon>Chordata</taxon>
        <taxon>Craniata</taxon>
        <taxon>Vertebrata</taxon>
        <taxon>Euteleostomi</taxon>
        <taxon>Amphibia</taxon>
        <taxon>Batrachia</taxon>
        <taxon>Anura</taxon>
        <taxon>Neobatrachia</taxon>
        <taxon>Ranoidea</taxon>
        <taxon>Ranidae</taxon>
        <taxon>Staurois</taxon>
    </lineage>
</organism>
<sequence length="97" mass="10359">MRPLRATFCADTGSHSFELTPMPVTRREEVPALLKNAAEVPSTVVFSRAGGVPLELMAPARGSAFLCAGGVAARIFVRIRSGTAHTDVNRGLLPKFH</sequence>
<evidence type="ECO:0000313" key="2">
    <source>
        <dbReference type="Proteomes" id="UP001162483"/>
    </source>
</evidence>
<reference evidence="1" key="1">
    <citation type="submission" date="2023-05" db="EMBL/GenBank/DDBJ databases">
        <authorList>
            <person name="Stuckert A."/>
        </authorList>
    </citation>
    <scope>NUCLEOTIDE SEQUENCE</scope>
</reference>
<protein>
    <submittedName>
        <fullName evidence="1">Uncharacterized protein</fullName>
    </submittedName>
</protein>
<proteinExistence type="predicted"/>
<gene>
    <name evidence="1" type="ORF">SPARVUS_LOCUS504364</name>
</gene>
<name>A0ABN9AD75_9NEOB</name>
<accession>A0ABN9AD75</accession>
<feature type="non-terminal residue" evidence="1">
    <location>
        <position position="97"/>
    </location>
</feature>
<comment type="caution">
    <text evidence="1">The sequence shown here is derived from an EMBL/GenBank/DDBJ whole genome shotgun (WGS) entry which is preliminary data.</text>
</comment>
<evidence type="ECO:0000313" key="1">
    <source>
        <dbReference type="EMBL" id="CAI9533949.1"/>
    </source>
</evidence>
<dbReference type="EMBL" id="CATNWA010000165">
    <property type="protein sequence ID" value="CAI9533949.1"/>
    <property type="molecule type" value="Genomic_DNA"/>
</dbReference>
<dbReference type="Proteomes" id="UP001162483">
    <property type="component" value="Unassembled WGS sequence"/>
</dbReference>